<dbReference type="Gene3D" id="3.20.20.10">
    <property type="entry name" value="Alanine racemase"/>
    <property type="match status" value="1"/>
</dbReference>
<comment type="function">
    <text evidence="5">Catalyzes the interconversion of L-alanine and D-alanine. May also act on other amino acids.</text>
</comment>
<dbReference type="EC" id="5.1.1.1" evidence="5"/>
<dbReference type="GO" id="GO:0030632">
    <property type="term" value="P:D-alanine biosynthetic process"/>
    <property type="evidence" value="ECO:0007669"/>
    <property type="project" value="UniProtKB-UniRule"/>
</dbReference>
<dbReference type="STRING" id="321763.SAMN04488692_1189"/>
<proteinExistence type="inferred from homology"/>
<evidence type="ECO:0000259" key="8">
    <source>
        <dbReference type="SMART" id="SM01005"/>
    </source>
</evidence>
<dbReference type="GO" id="GO:0008784">
    <property type="term" value="F:alanine racemase activity"/>
    <property type="evidence" value="ECO:0007669"/>
    <property type="project" value="UniProtKB-UniRule"/>
</dbReference>
<evidence type="ECO:0000256" key="6">
    <source>
        <dbReference type="PIRSR" id="PIRSR600821-50"/>
    </source>
</evidence>
<dbReference type="InterPro" id="IPR029066">
    <property type="entry name" value="PLP-binding_barrel"/>
</dbReference>
<dbReference type="Gene3D" id="2.40.37.10">
    <property type="entry name" value="Lyase, Ornithine Decarboxylase, Chain A, domain 1"/>
    <property type="match status" value="1"/>
</dbReference>
<dbReference type="CDD" id="cd00430">
    <property type="entry name" value="PLPDE_III_AR"/>
    <property type="match status" value="1"/>
</dbReference>
<comment type="pathway">
    <text evidence="5">Amino-acid biosynthesis; D-alanine biosynthesis; D-alanine from L-alanine: step 1/1.</text>
</comment>
<dbReference type="PRINTS" id="PR00992">
    <property type="entry name" value="ALARACEMASE"/>
</dbReference>
<reference evidence="9 10" key="1">
    <citation type="submission" date="2016-10" db="EMBL/GenBank/DDBJ databases">
        <authorList>
            <person name="de Groot N.N."/>
        </authorList>
    </citation>
    <scope>NUCLEOTIDE SEQUENCE [LARGE SCALE GENOMIC DNA]</scope>
    <source>
        <strain evidence="9 10">SLAS-1</strain>
    </source>
</reference>
<comment type="catalytic activity">
    <reaction evidence="1 5">
        <text>L-alanine = D-alanine</text>
        <dbReference type="Rhea" id="RHEA:20249"/>
        <dbReference type="ChEBI" id="CHEBI:57416"/>
        <dbReference type="ChEBI" id="CHEBI:57972"/>
        <dbReference type="EC" id="5.1.1.1"/>
    </reaction>
</comment>
<evidence type="ECO:0000313" key="9">
    <source>
        <dbReference type="EMBL" id="SDM13854.1"/>
    </source>
</evidence>
<dbReference type="PROSITE" id="PS00395">
    <property type="entry name" value="ALANINE_RACEMASE"/>
    <property type="match status" value="1"/>
</dbReference>
<dbReference type="SUPFAM" id="SSF51419">
    <property type="entry name" value="PLP-binding barrel"/>
    <property type="match status" value="1"/>
</dbReference>
<dbReference type="GO" id="GO:0030170">
    <property type="term" value="F:pyridoxal phosphate binding"/>
    <property type="evidence" value="ECO:0007669"/>
    <property type="project" value="UniProtKB-UniRule"/>
</dbReference>
<dbReference type="PANTHER" id="PTHR30511:SF0">
    <property type="entry name" value="ALANINE RACEMASE, CATABOLIC-RELATED"/>
    <property type="match status" value="1"/>
</dbReference>
<dbReference type="Proteomes" id="UP000199476">
    <property type="component" value="Unassembled WGS sequence"/>
</dbReference>
<dbReference type="InterPro" id="IPR009006">
    <property type="entry name" value="Ala_racemase/Decarboxylase_C"/>
</dbReference>
<keyword evidence="4 5" id="KW-0413">Isomerase</keyword>
<feature type="active site" description="Proton acceptor; specific for L-alanine" evidence="5">
    <location>
        <position position="268"/>
    </location>
</feature>
<feature type="active site" description="Proton acceptor; specific for D-alanine" evidence="5">
    <location>
        <position position="39"/>
    </location>
</feature>
<evidence type="ECO:0000256" key="1">
    <source>
        <dbReference type="ARBA" id="ARBA00000316"/>
    </source>
</evidence>
<dbReference type="Pfam" id="PF01168">
    <property type="entry name" value="Ala_racemase_N"/>
    <property type="match status" value="1"/>
</dbReference>
<dbReference type="InterPro" id="IPR001608">
    <property type="entry name" value="Ala_racemase_N"/>
</dbReference>
<feature type="domain" description="Alanine racemase C-terminal" evidence="8">
    <location>
        <begin position="247"/>
        <end position="375"/>
    </location>
</feature>
<dbReference type="NCBIfam" id="TIGR00492">
    <property type="entry name" value="alr"/>
    <property type="match status" value="1"/>
</dbReference>
<evidence type="ECO:0000256" key="5">
    <source>
        <dbReference type="HAMAP-Rule" id="MF_01201"/>
    </source>
</evidence>
<keyword evidence="3 5" id="KW-0663">Pyridoxal phosphate</keyword>
<dbReference type="HAMAP" id="MF_01201">
    <property type="entry name" value="Ala_racemase"/>
    <property type="match status" value="1"/>
</dbReference>
<gene>
    <name evidence="9" type="ORF">SAMN04488692_1189</name>
</gene>
<dbReference type="AlphaFoldDB" id="A0A1G9QSA0"/>
<dbReference type="SMART" id="SM01005">
    <property type="entry name" value="Ala_racemase_C"/>
    <property type="match status" value="1"/>
</dbReference>
<dbReference type="InterPro" id="IPR000821">
    <property type="entry name" value="Ala_racemase"/>
</dbReference>
<dbReference type="FunFam" id="2.40.37.10:FF:000006">
    <property type="entry name" value="Alanine racemase"/>
    <property type="match status" value="1"/>
</dbReference>
<evidence type="ECO:0000256" key="7">
    <source>
        <dbReference type="PIRSR" id="PIRSR600821-52"/>
    </source>
</evidence>
<dbReference type="GO" id="GO:0009252">
    <property type="term" value="P:peptidoglycan biosynthetic process"/>
    <property type="evidence" value="ECO:0007669"/>
    <property type="project" value="TreeGrafter"/>
</dbReference>
<name>A0A1G9QSA0_9FIRM</name>
<dbReference type="SUPFAM" id="SSF50621">
    <property type="entry name" value="Alanine racemase C-terminal domain-like"/>
    <property type="match status" value="1"/>
</dbReference>
<dbReference type="UniPathway" id="UPA00042">
    <property type="reaction ID" value="UER00497"/>
</dbReference>
<comment type="similarity">
    <text evidence="5">Belongs to the alanine racemase family.</text>
</comment>
<dbReference type="Pfam" id="PF00842">
    <property type="entry name" value="Ala_racemase_C"/>
    <property type="match status" value="1"/>
</dbReference>
<feature type="binding site" evidence="5 7">
    <location>
        <position position="137"/>
    </location>
    <ligand>
        <name>substrate</name>
    </ligand>
</feature>
<dbReference type="EMBL" id="FNGO01000018">
    <property type="protein sequence ID" value="SDM13854.1"/>
    <property type="molecule type" value="Genomic_DNA"/>
</dbReference>
<feature type="binding site" evidence="5 7">
    <location>
        <position position="316"/>
    </location>
    <ligand>
        <name>substrate</name>
    </ligand>
</feature>
<dbReference type="GO" id="GO:0005829">
    <property type="term" value="C:cytosol"/>
    <property type="evidence" value="ECO:0007669"/>
    <property type="project" value="TreeGrafter"/>
</dbReference>
<dbReference type="InterPro" id="IPR011079">
    <property type="entry name" value="Ala_racemase_C"/>
</dbReference>
<organism evidence="9 10">
    <name type="scientific">Halarsenatibacter silvermanii</name>
    <dbReference type="NCBI Taxonomy" id="321763"/>
    <lineage>
        <taxon>Bacteria</taxon>
        <taxon>Bacillati</taxon>
        <taxon>Bacillota</taxon>
        <taxon>Clostridia</taxon>
        <taxon>Halanaerobiales</taxon>
        <taxon>Halarsenatibacteraceae</taxon>
        <taxon>Halarsenatibacter</taxon>
    </lineage>
</organism>
<dbReference type="PANTHER" id="PTHR30511">
    <property type="entry name" value="ALANINE RACEMASE"/>
    <property type="match status" value="1"/>
</dbReference>
<protein>
    <recommendedName>
        <fullName evidence="5">Alanine racemase</fullName>
        <ecNumber evidence="5">5.1.1.1</ecNumber>
    </recommendedName>
</protein>
<dbReference type="OrthoDB" id="9813814at2"/>
<evidence type="ECO:0000256" key="2">
    <source>
        <dbReference type="ARBA" id="ARBA00001933"/>
    </source>
</evidence>
<comment type="cofactor">
    <cofactor evidence="2 5 6">
        <name>pyridoxal 5'-phosphate</name>
        <dbReference type="ChEBI" id="CHEBI:597326"/>
    </cofactor>
</comment>
<keyword evidence="10" id="KW-1185">Reference proteome</keyword>
<evidence type="ECO:0000313" key="10">
    <source>
        <dbReference type="Proteomes" id="UP000199476"/>
    </source>
</evidence>
<evidence type="ECO:0000256" key="3">
    <source>
        <dbReference type="ARBA" id="ARBA00022898"/>
    </source>
</evidence>
<dbReference type="RefSeq" id="WP_089761065.1">
    <property type="nucleotide sequence ID" value="NZ_FNGO01000018.1"/>
</dbReference>
<dbReference type="InterPro" id="IPR020622">
    <property type="entry name" value="Ala_racemase_pyridoxalP-BS"/>
</dbReference>
<accession>A0A1G9QSA0</accession>
<sequence length="378" mass="41866">MDAVTRPVWAEVDLDNVRHQIRRISDHIGSRPEIMAVVKADGYGHGAVPVAEAALEAGAGRLAVALPEEGMELRAAGISVPIQVLGEIDINQARIILEYDLIPTICRQDTPEFLQKLASENEKTVPAVIKIDTGMGRIGIQPEELNSYYEKITSFSRLKVDSLMTHFATADEKDKEFTRKQYCRFEKAVQKLRENKDKSLEINCQVANSATVIDLPEYSLDIVRPGIMLYGLPPSREVDQSFDLKPVLELKAKIAYLKRVPPGTPISYGSTYITEKEAEIATLPLGYADGYPRLLSNQADVLVNGKRAPVRGRVCMDQLMIDVSDISQVEEGQEVTLIGREGDSEITAGELAELIGTINYEIVSRLGKRVPKIYLNQS</sequence>
<feature type="modified residue" description="N6-(pyridoxal phosphate)lysine" evidence="5 6">
    <location>
        <position position="39"/>
    </location>
</feature>
<evidence type="ECO:0000256" key="4">
    <source>
        <dbReference type="ARBA" id="ARBA00023235"/>
    </source>
</evidence>
<dbReference type="FunFam" id="3.20.20.10:FF:000002">
    <property type="entry name" value="Alanine racemase"/>
    <property type="match status" value="1"/>
</dbReference>